<proteinExistence type="predicted"/>
<accession>A0ABN9SLG7</accession>
<keyword evidence="4" id="KW-1185">Reference proteome</keyword>
<keyword evidence="2" id="KW-0812">Transmembrane</keyword>
<feature type="transmembrane region" description="Helical" evidence="2">
    <location>
        <begin position="254"/>
        <end position="270"/>
    </location>
</feature>
<keyword evidence="2" id="KW-1133">Transmembrane helix</keyword>
<dbReference type="EMBL" id="CAUYUJ010011814">
    <property type="protein sequence ID" value="CAK0832644.1"/>
    <property type="molecule type" value="Genomic_DNA"/>
</dbReference>
<protein>
    <recommendedName>
        <fullName evidence="5">Transmembrane 9 superfamily member</fullName>
    </recommendedName>
</protein>
<gene>
    <name evidence="3" type="ORF">PCOR1329_LOCUS30609</name>
</gene>
<evidence type="ECO:0000313" key="4">
    <source>
        <dbReference type="Proteomes" id="UP001189429"/>
    </source>
</evidence>
<feature type="transmembrane region" description="Helical" evidence="2">
    <location>
        <begin position="276"/>
        <end position="296"/>
    </location>
</feature>
<evidence type="ECO:0008006" key="5">
    <source>
        <dbReference type="Google" id="ProtNLM"/>
    </source>
</evidence>
<feature type="compositionally biased region" description="Basic and acidic residues" evidence="1">
    <location>
        <begin position="104"/>
        <end position="125"/>
    </location>
</feature>
<sequence length="298" mass="31652">MLYYAKGGGWPGNPCYGDVRVRFLHIPCGDSHRFTAAGVQRDGFLESFRYKATAPRGIAAGAFESGDFNLGPEGEDLTTAPSTTPPTRRSALVGAVHGAYRSRSMGEGDRHRGERLLGRGRDPPKGEQPSRLPLSVQALLAALWAAAEGWRYVLDHAAPEALPCLAPGEMSRFGFFARAHVGELVLAWKLRAFGFMLLAAGLEVAFWTWQLEMAAFGGLFAESLWLVALVGAGGIAATTSAVAAIFYRPLLSTALLGVAAALFSALFGWVTLVTALGFVGCCMCALCGLFALHLALPC</sequence>
<reference evidence="3" key="1">
    <citation type="submission" date="2023-10" db="EMBL/GenBank/DDBJ databases">
        <authorList>
            <person name="Chen Y."/>
            <person name="Shah S."/>
            <person name="Dougan E. K."/>
            <person name="Thang M."/>
            <person name="Chan C."/>
        </authorList>
    </citation>
    <scope>NUCLEOTIDE SEQUENCE [LARGE SCALE GENOMIC DNA]</scope>
</reference>
<evidence type="ECO:0000256" key="1">
    <source>
        <dbReference type="SAM" id="MobiDB-lite"/>
    </source>
</evidence>
<comment type="caution">
    <text evidence="3">The sequence shown here is derived from an EMBL/GenBank/DDBJ whole genome shotgun (WGS) entry which is preliminary data.</text>
</comment>
<feature type="region of interest" description="Disordered" evidence="1">
    <location>
        <begin position="103"/>
        <end position="130"/>
    </location>
</feature>
<evidence type="ECO:0000313" key="3">
    <source>
        <dbReference type="EMBL" id="CAK0832644.1"/>
    </source>
</evidence>
<keyword evidence="2" id="KW-0472">Membrane</keyword>
<feature type="transmembrane region" description="Helical" evidence="2">
    <location>
        <begin position="223"/>
        <end position="247"/>
    </location>
</feature>
<feature type="region of interest" description="Disordered" evidence="1">
    <location>
        <begin position="70"/>
        <end position="89"/>
    </location>
</feature>
<feature type="transmembrane region" description="Helical" evidence="2">
    <location>
        <begin position="192"/>
        <end position="211"/>
    </location>
</feature>
<organism evidence="3 4">
    <name type="scientific">Prorocentrum cordatum</name>
    <dbReference type="NCBI Taxonomy" id="2364126"/>
    <lineage>
        <taxon>Eukaryota</taxon>
        <taxon>Sar</taxon>
        <taxon>Alveolata</taxon>
        <taxon>Dinophyceae</taxon>
        <taxon>Prorocentrales</taxon>
        <taxon>Prorocentraceae</taxon>
        <taxon>Prorocentrum</taxon>
    </lineage>
</organism>
<name>A0ABN9SLG7_9DINO</name>
<dbReference type="Proteomes" id="UP001189429">
    <property type="component" value="Unassembled WGS sequence"/>
</dbReference>
<feature type="compositionally biased region" description="Low complexity" evidence="1">
    <location>
        <begin position="78"/>
        <end position="89"/>
    </location>
</feature>
<dbReference type="Pfam" id="PF07787">
    <property type="entry name" value="TMEM43"/>
    <property type="match status" value="1"/>
</dbReference>
<evidence type="ECO:0000256" key="2">
    <source>
        <dbReference type="SAM" id="Phobius"/>
    </source>
</evidence>
<dbReference type="InterPro" id="IPR012430">
    <property type="entry name" value="TMEM43_fam"/>
</dbReference>